<reference evidence="1" key="1">
    <citation type="submission" date="2020-08" db="EMBL/GenBank/DDBJ databases">
        <title>Genome sequencing and assembly of the red palm weevil Rhynchophorus ferrugineus.</title>
        <authorList>
            <person name="Dias G.B."/>
            <person name="Bergman C.M."/>
            <person name="Manee M."/>
        </authorList>
    </citation>
    <scope>NUCLEOTIDE SEQUENCE</scope>
    <source>
        <strain evidence="1">AA-2017</strain>
        <tissue evidence="1">Whole larva</tissue>
    </source>
</reference>
<comment type="caution">
    <text evidence="1">The sequence shown here is derived from an EMBL/GenBank/DDBJ whole genome shotgun (WGS) entry which is preliminary data.</text>
</comment>
<dbReference type="Proteomes" id="UP000625711">
    <property type="component" value="Unassembled WGS sequence"/>
</dbReference>
<proteinExistence type="predicted"/>
<keyword evidence="2" id="KW-1185">Reference proteome</keyword>
<dbReference type="EMBL" id="JAACXV010012785">
    <property type="protein sequence ID" value="KAF7274450.1"/>
    <property type="molecule type" value="Genomic_DNA"/>
</dbReference>
<organism evidence="1 2">
    <name type="scientific">Rhynchophorus ferrugineus</name>
    <name type="common">Red palm weevil</name>
    <name type="synonym">Curculio ferrugineus</name>
    <dbReference type="NCBI Taxonomy" id="354439"/>
    <lineage>
        <taxon>Eukaryota</taxon>
        <taxon>Metazoa</taxon>
        <taxon>Ecdysozoa</taxon>
        <taxon>Arthropoda</taxon>
        <taxon>Hexapoda</taxon>
        <taxon>Insecta</taxon>
        <taxon>Pterygota</taxon>
        <taxon>Neoptera</taxon>
        <taxon>Endopterygota</taxon>
        <taxon>Coleoptera</taxon>
        <taxon>Polyphaga</taxon>
        <taxon>Cucujiformia</taxon>
        <taxon>Curculionidae</taxon>
        <taxon>Dryophthorinae</taxon>
        <taxon>Rhynchophorus</taxon>
    </lineage>
</organism>
<gene>
    <name evidence="1" type="ORF">GWI33_012893</name>
</gene>
<evidence type="ECO:0000313" key="2">
    <source>
        <dbReference type="Proteomes" id="UP000625711"/>
    </source>
</evidence>
<accession>A0A834IAT8</accession>
<dbReference type="AlphaFoldDB" id="A0A834IAT8"/>
<evidence type="ECO:0000313" key="1">
    <source>
        <dbReference type="EMBL" id="KAF7274450.1"/>
    </source>
</evidence>
<name>A0A834IAT8_RHYFE</name>
<protein>
    <submittedName>
        <fullName evidence="1">Uncharacterized protein</fullName>
    </submittedName>
</protein>
<sequence length="104" mass="11184">MVPTSSVSTGIHLGNISAGEGGKMIPIPTREEDVSAISAKEERERERVGVGVWGTGGVGEVRFIPAPLPGKFSPFPTDGRYFLIRKIGGNHANILRLLYPVDVR</sequence>